<dbReference type="RefSeq" id="WP_021762453.1">
    <property type="nucleotide sequence ID" value="NZ_DAMDIH010000007.1"/>
</dbReference>
<comment type="caution">
    <text evidence="2">The sequence shown here is derived from an EMBL/GenBank/DDBJ whole genome shotgun (WGS) entry which is preliminary data.</text>
</comment>
<keyword evidence="1" id="KW-1133">Transmembrane helix</keyword>
<evidence type="ECO:0000313" key="3">
    <source>
        <dbReference type="Proteomes" id="UP000538196"/>
    </source>
</evidence>
<dbReference type="EMBL" id="JACHVP010000005">
    <property type="protein sequence ID" value="MBB2969031.1"/>
    <property type="molecule type" value="Genomic_DNA"/>
</dbReference>
<protein>
    <submittedName>
        <fullName evidence="2">Putative membrane protein</fullName>
    </submittedName>
</protein>
<dbReference type="Proteomes" id="UP000538196">
    <property type="component" value="Unassembled WGS sequence"/>
</dbReference>
<name>A0A7W4V0M9_LEIAQ</name>
<sequence>MWRQLLEYTDSTGRAMVGCAGVVFVIAIVSFVLGIVQATSGNAAGSLPYWLTTMGCAVIAGVLIYLASRRGDLRRR</sequence>
<feature type="transmembrane region" description="Helical" evidence="1">
    <location>
        <begin position="12"/>
        <end position="35"/>
    </location>
</feature>
<keyword evidence="1" id="KW-0472">Membrane</keyword>
<proteinExistence type="predicted"/>
<keyword evidence="1" id="KW-0812">Transmembrane</keyword>
<reference evidence="2 3" key="1">
    <citation type="submission" date="2020-08" db="EMBL/GenBank/DDBJ databases">
        <title>Sequencing the genomes of 1000 actinobacteria strains.</title>
        <authorList>
            <person name="Klenk H.-P."/>
        </authorList>
    </citation>
    <scope>NUCLEOTIDE SEQUENCE [LARGE SCALE GENOMIC DNA]</scope>
    <source>
        <strain evidence="2 3">DSM 20146</strain>
    </source>
</reference>
<dbReference type="AlphaFoldDB" id="A0A7W4V0M9"/>
<organism evidence="2 3">
    <name type="scientific">Leifsonia aquatica</name>
    <name type="common">Corynebacterium aquaticum</name>
    <dbReference type="NCBI Taxonomy" id="144185"/>
    <lineage>
        <taxon>Bacteria</taxon>
        <taxon>Bacillati</taxon>
        <taxon>Actinomycetota</taxon>
        <taxon>Actinomycetes</taxon>
        <taxon>Micrococcales</taxon>
        <taxon>Microbacteriaceae</taxon>
        <taxon>Leifsonia</taxon>
    </lineage>
</organism>
<evidence type="ECO:0000313" key="2">
    <source>
        <dbReference type="EMBL" id="MBB2969031.1"/>
    </source>
</evidence>
<evidence type="ECO:0000256" key="1">
    <source>
        <dbReference type="SAM" id="Phobius"/>
    </source>
</evidence>
<feature type="transmembrane region" description="Helical" evidence="1">
    <location>
        <begin position="47"/>
        <end position="67"/>
    </location>
</feature>
<accession>A0A7W4V0M9</accession>
<gene>
    <name evidence="2" type="ORF">FHX33_003813</name>
</gene>
<keyword evidence="3" id="KW-1185">Reference proteome</keyword>